<name>A0A3B9ITE8_9PROT</name>
<dbReference type="Proteomes" id="UP000257706">
    <property type="component" value="Unassembled WGS sequence"/>
</dbReference>
<comment type="similarity">
    <text evidence="5">Belongs to the 2-oxoadipate dioxygenase/decarboxylase family.</text>
</comment>
<dbReference type="AlphaFoldDB" id="A0A3B9ITE8"/>
<evidence type="ECO:0000256" key="3">
    <source>
        <dbReference type="ARBA" id="ARBA00023002"/>
    </source>
</evidence>
<evidence type="ECO:0000256" key="7">
    <source>
        <dbReference type="ARBA" id="ARBA00035045"/>
    </source>
</evidence>
<organism evidence="8 9">
    <name type="scientific">Tistrella mobilis</name>
    <dbReference type="NCBI Taxonomy" id="171437"/>
    <lineage>
        <taxon>Bacteria</taxon>
        <taxon>Pseudomonadati</taxon>
        <taxon>Pseudomonadota</taxon>
        <taxon>Alphaproteobacteria</taxon>
        <taxon>Geminicoccales</taxon>
        <taxon>Geminicoccaceae</taxon>
        <taxon>Tistrella</taxon>
    </lineage>
</organism>
<reference evidence="8 9" key="1">
    <citation type="journal article" date="2018" name="Nat. Biotechnol.">
        <title>A standardized bacterial taxonomy based on genome phylogeny substantially revises the tree of life.</title>
        <authorList>
            <person name="Parks D.H."/>
            <person name="Chuvochina M."/>
            <person name="Waite D.W."/>
            <person name="Rinke C."/>
            <person name="Skarshewski A."/>
            <person name="Chaumeil P.A."/>
            <person name="Hugenholtz P."/>
        </authorList>
    </citation>
    <scope>NUCLEOTIDE SEQUENCE [LARGE SCALE GENOMIC DNA]</scope>
    <source>
        <strain evidence="8">UBA8739</strain>
    </source>
</reference>
<evidence type="ECO:0000313" key="9">
    <source>
        <dbReference type="Proteomes" id="UP000257706"/>
    </source>
</evidence>
<evidence type="ECO:0000256" key="6">
    <source>
        <dbReference type="ARBA" id="ARBA00035023"/>
    </source>
</evidence>
<proteinExistence type="inferred from homology"/>
<evidence type="ECO:0000313" key="8">
    <source>
        <dbReference type="EMBL" id="HAE50553.1"/>
    </source>
</evidence>
<dbReference type="GO" id="GO:0051213">
    <property type="term" value="F:dioxygenase activity"/>
    <property type="evidence" value="ECO:0007669"/>
    <property type="project" value="UniProtKB-KW"/>
</dbReference>
<dbReference type="InterPro" id="IPR009770">
    <property type="entry name" value="HGLS"/>
</dbReference>
<accession>A0A3B9ITE8</accession>
<comment type="caution">
    <text evidence="8">The sequence shown here is derived from an EMBL/GenBank/DDBJ whole genome shotgun (WGS) entry which is preliminary data.</text>
</comment>
<dbReference type="PANTHER" id="PTHR31136">
    <property type="entry name" value="DUF1338 DOMAIN-CONTAINING PROTEIN"/>
    <property type="match status" value="1"/>
</dbReference>
<dbReference type="SMART" id="SM01150">
    <property type="entry name" value="DUF1338"/>
    <property type="match status" value="1"/>
</dbReference>
<dbReference type="Pfam" id="PF07063">
    <property type="entry name" value="HGLS"/>
    <property type="match status" value="1"/>
</dbReference>
<evidence type="ECO:0000256" key="1">
    <source>
        <dbReference type="ARBA" id="ARBA00001954"/>
    </source>
</evidence>
<dbReference type="CDD" id="cd16349">
    <property type="entry name" value="VOC_like"/>
    <property type="match status" value="1"/>
</dbReference>
<keyword evidence="2" id="KW-0223">Dioxygenase</keyword>
<dbReference type="EC" id="1.13.11.93" evidence="6"/>
<keyword evidence="3" id="KW-0560">Oxidoreductase</keyword>
<dbReference type="EMBL" id="DMAI01000395">
    <property type="protein sequence ID" value="HAE50553.1"/>
    <property type="molecule type" value="Genomic_DNA"/>
</dbReference>
<comment type="cofactor">
    <cofactor evidence="1">
        <name>Fe(2+)</name>
        <dbReference type="ChEBI" id="CHEBI:29033"/>
    </cofactor>
</comment>
<evidence type="ECO:0000256" key="4">
    <source>
        <dbReference type="ARBA" id="ARBA00023004"/>
    </source>
</evidence>
<dbReference type="Gene3D" id="3.10.180.50">
    <property type="match status" value="1"/>
</dbReference>
<sequence>MQMTARDTTVLHRLVASVAGPARTDGLMTTMVVHPALAGATGDRASRAVIAQALNMLLFADLIDRVPAAAAYVAERVAAGGTLCHDHGAVRTVAMAGQGALPAGEAAITRILEPLGYAQVGHYPLDRLKMTGRSYAQKDLPEDIAQFFVSELHPERFGPDFEAAVLRVTGSSRDPLTPAAAAALDRLAAEGTLDIVTATALLPVLVACFDRQHDVPALADYEALKAQSAEMAWIATEGNAFNHATDRVADVDALAEAERAAGRPIKDKVEVSASGRVRQTAYRAAEVERPFRDASGNIVTRIVPGSFYEFITRDPLPETLAVEAGRRLDLGFDSSNAQGIFKMTAAA</sequence>
<evidence type="ECO:0000256" key="5">
    <source>
        <dbReference type="ARBA" id="ARBA00035013"/>
    </source>
</evidence>
<gene>
    <name evidence="8" type="ORF">DCK97_24370</name>
</gene>
<evidence type="ECO:0000256" key="2">
    <source>
        <dbReference type="ARBA" id="ARBA00022964"/>
    </source>
</evidence>
<keyword evidence="4" id="KW-0408">Iron</keyword>
<dbReference type="PANTHER" id="PTHR31136:SF5">
    <property type="entry name" value="2-OXOADIPATE DIOXYGENASE_DECARBOXYLASE, CHLOROPLASTIC"/>
    <property type="match status" value="1"/>
</dbReference>
<protein>
    <recommendedName>
        <fullName evidence="6">2-oxoadipate dioxygenase/decarboxylase</fullName>
        <ecNumber evidence="6">1.13.11.93</ecNumber>
    </recommendedName>
    <alternativeName>
        <fullName evidence="7">2-hydroxyglutarate synthase</fullName>
    </alternativeName>
</protein>